<accession>A0A934KGB0</accession>
<dbReference type="InterPro" id="IPR012505">
    <property type="entry name" value="YbbR"/>
</dbReference>
<sequence length="342" mass="35815">MSGIVANWRLKALALALTLALLGALAFSENPLEVQSVSAKVQYNLPSGNKLVLTQYQTTVTVPVVGLRDAVERYRATAAGVSLDLQKAHPGPNQTFYARPADVPSGVTLRSASVPITVSIEAMQTADLDIEVQTPKVSPGIQVKTSAAVCGNDQGPCKVSVTSAASDLNDLSAYVLYDAPISTAATIETPSQRVLFQQRGRPVDLSQLNRFPAPSWTPPRVTVRIDTQGGTQTKTVPITPTITGTQACGFAIARVDYLPGQFVTVQGPADAVAKLNDVSTDPIDITGLNANRTYTVALRAPDQVSITPKSAKITLSMNRAFNCAAPSPPPGPSPSPSPTASG</sequence>
<evidence type="ECO:0000256" key="1">
    <source>
        <dbReference type="SAM" id="MobiDB-lite"/>
    </source>
</evidence>
<name>A0A934KGB0_9BACT</name>
<feature type="region of interest" description="Disordered" evidence="1">
    <location>
        <begin position="322"/>
        <end position="342"/>
    </location>
</feature>
<dbReference type="Pfam" id="PF07949">
    <property type="entry name" value="YbbR"/>
    <property type="match status" value="1"/>
</dbReference>
<dbReference type="AlphaFoldDB" id="A0A934KGB0"/>
<reference evidence="2 3" key="1">
    <citation type="submission" date="2020-10" db="EMBL/GenBank/DDBJ databases">
        <title>Ca. Dormibacterota MAGs.</title>
        <authorList>
            <person name="Montgomery K."/>
        </authorList>
    </citation>
    <scope>NUCLEOTIDE SEQUENCE [LARGE SCALE GENOMIC DNA]</scope>
    <source>
        <strain evidence="2">SC8811_S16_3</strain>
    </source>
</reference>
<evidence type="ECO:0000313" key="3">
    <source>
        <dbReference type="Proteomes" id="UP000620075"/>
    </source>
</evidence>
<gene>
    <name evidence="2" type="ORF">JF888_02610</name>
</gene>
<organism evidence="2 3">
    <name type="scientific">Candidatus Dormiibacter inghamiae</name>
    <dbReference type="NCBI Taxonomy" id="3127013"/>
    <lineage>
        <taxon>Bacteria</taxon>
        <taxon>Bacillati</taxon>
        <taxon>Candidatus Dormiibacterota</taxon>
        <taxon>Candidatus Dormibacteria</taxon>
        <taxon>Candidatus Dormibacterales</taxon>
        <taxon>Candidatus Dormibacteraceae</taxon>
        <taxon>Candidatus Dormiibacter</taxon>
    </lineage>
</organism>
<dbReference type="RefSeq" id="WP_338176463.1">
    <property type="nucleotide sequence ID" value="NZ_JAEKNQ010000013.1"/>
</dbReference>
<dbReference type="PANTHER" id="PTHR37804">
    <property type="entry name" value="CDAA REGULATORY PROTEIN CDAR"/>
    <property type="match status" value="1"/>
</dbReference>
<protein>
    <recommendedName>
        <fullName evidence="4">YbbR-like domain-containing protein</fullName>
    </recommendedName>
</protein>
<comment type="caution">
    <text evidence="2">The sequence shown here is derived from an EMBL/GenBank/DDBJ whole genome shotgun (WGS) entry which is preliminary data.</text>
</comment>
<dbReference type="EMBL" id="JAEKNQ010000013">
    <property type="protein sequence ID" value="MBJ7602078.1"/>
    <property type="molecule type" value="Genomic_DNA"/>
</dbReference>
<feature type="compositionally biased region" description="Pro residues" evidence="1">
    <location>
        <begin position="326"/>
        <end position="342"/>
    </location>
</feature>
<dbReference type="Proteomes" id="UP000620075">
    <property type="component" value="Unassembled WGS sequence"/>
</dbReference>
<dbReference type="InterPro" id="IPR053154">
    <property type="entry name" value="c-di-AMP_regulator"/>
</dbReference>
<dbReference type="Gene3D" id="2.170.120.30">
    <property type="match status" value="1"/>
</dbReference>
<evidence type="ECO:0000313" key="2">
    <source>
        <dbReference type="EMBL" id="MBJ7602078.1"/>
    </source>
</evidence>
<evidence type="ECO:0008006" key="4">
    <source>
        <dbReference type="Google" id="ProtNLM"/>
    </source>
</evidence>
<proteinExistence type="predicted"/>
<dbReference type="Gene3D" id="2.170.120.40">
    <property type="entry name" value="YbbR-like domain"/>
    <property type="match status" value="1"/>
</dbReference>
<dbReference type="PANTHER" id="PTHR37804:SF1">
    <property type="entry name" value="CDAA REGULATORY PROTEIN CDAR"/>
    <property type="match status" value="1"/>
</dbReference>